<dbReference type="RefSeq" id="XP_049179860.1">
    <property type="nucleotide sequence ID" value="XM_049324305.1"/>
</dbReference>
<reference evidence="1" key="1">
    <citation type="journal article" date="2022" name="DNA Res.">
        <title>Genome analysis of five recently described species of the CUG-Ser clade uncovers Candida theae as a new hybrid lineage with pathogenic potential in the Candida parapsilosis species complex.</title>
        <authorList>
            <person name="Mixao V."/>
            <person name="Del Olmo V."/>
            <person name="Hegedusova E."/>
            <person name="Saus E."/>
            <person name="Pryszcz L."/>
            <person name="Cillingova A."/>
            <person name="Nosek J."/>
            <person name="Gabaldon T."/>
        </authorList>
    </citation>
    <scope>NUCLEOTIDE SEQUENCE</scope>
    <source>
        <strain evidence="1">CBS 10844</strain>
    </source>
</reference>
<dbReference type="InterPro" id="IPR011990">
    <property type="entry name" value="TPR-like_helical_dom_sf"/>
</dbReference>
<sequence length="410" mass="47118">MLQFVRSVTASARLAATAQSVRPALSSLLPSKRTINRILFDHDSNITYGKMIPLLTHIYDNLATPSKIEIPKNIRGSDLMVFRKLLATIRTQTQSINSHLFALENEIVEQSAEMGDLDAITILAFEKIRQYLKRETVVSPADKEDYQTAQKLIEELTDLKHPLVFKLAGDLALERSMWDQAHSYYTQFLKVENDTIEAGHVCYQLGYYHYANPQQSIRDYNQAKSWFLKCIELTDLDLYSVKAHYYVGQIYLNELTTTPKSESESKSESELIKRAKYHWEISASKGLIESFSSLGFLEMNKLNNCILAIEWFKLGLESDRTDCLCLVGQFDCYFKMKEWPRARKIWMNLNDLREKIESVKKKSGGGGGSSNDIVPENMRESFNRNDALLNSFFSGRENEFKELEERGYGL</sequence>
<evidence type="ECO:0008006" key="3">
    <source>
        <dbReference type="Google" id="ProtNLM"/>
    </source>
</evidence>
<dbReference type="Gene3D" id="1.25.40.10">
    <property type="entry name" value="Tetratricopeptide repeat domain"/>
    <property type="match status" value="1"/>
</dbReference>
<name>A0AAI9SX11_9ASCO</name>
<dbReference type="EMBL" id="JAHUZD010000107">
    <property type="protein sequence ID" value="KAI3404115.2"/>
    <property type="molecule type" value="Genomic_DNA"/>
</dbReference>
<dbReference type="GeneID" id="73380632"/>
<protein>
    <recommendedName>
        <fullName evidence="3">Protein MSS2, mitochondrial</fullName>
    </recommendedName>
</protein>
<dbReference type="SUPFAM" id="SSF81901">
    <property type="entry name" value="HCP-like"/>
    <property type="match status" value="2"/>
</dbReference>
<comment type="caution">
    <text evidence="1">The sequence shown here is derived from an EMBL/GenBank/DDBJ whole genome shotgun (WGS) entry which is preliminary data.</text>
</comment>
<gene>
    <name evidence="1" type="ORF">KGF56_003015</name>
</gene>
<proteinExistence type="predicted"/>
<evidence type="ECO:0000313" key="2">
    <source>
        <dbReference type="Proteomes" id="UP001202479"/>
    </source>
</evidence>
<organism evidence="1 2">
    <name type="scientific">Candida oxycetoniae</name>
    <dbReference type="NCBI Taxonomy" id="497107"/>
    <lineage>
        <taxon>Eukaryota</taxon>
        <taxon>Fungi</taxon>
        <taxon>Dikarya</taxon>
        <taxon>Ascomycota</taxon>
        <taxon>Saccharomycotina</taxon>
        <taxon>Pichiomycetes</taxon>
        <taxon>Debaryomycetaceae</taxon>
        <taxon>Candida/Lodderomyces clade</taxon>
        <taxon>Candida</taxon>
    </lineage>
</organism>
<dbReference type="AlphaFoldDB" id="A0AAI9SX11"/>
<dbReference type="Proteomes" id="UP001202479">
    <property type="component" value="Unassembled WGS sequence"/>
</dbReference>
<keyword evidence="2" id="KW-1185">Reference proteome</keyword>
<evidence type="ECO:0000313" key="1">
    <source>
        <dbReference type="EMBL" id="KAI3404115.2"/>
    </source>
</evidence>
<accession>A0AAI9SX11</accession>